<dbReference type="HOGENOM" id="CLU_096783_0_0_14"/>
<proteinExistence type="predicted"/>
<name>F6FH63_MYCHI</name>
<dbReference type="Proteomes" id="UP000007952">
    <property type="component" value="Chromosome"/>
</dbReference>
<dbReference type="EMBL" id="CP002808">
    <property type="protein sequence ID" value="AEG72668.1"/>
    <property type="molecule type" value="Genomic_DNA"/>
</dbReference>
<organism evidence="1 2">
    <name type="scientific">Mycoplasma haemofelis (strain Ohio2)</name>
    <dbReference type="NCBI Taxonomy" id="859194"/>
    <lineage>
        <taxon>Bacteria</taxon>
        <taxon>Bacillati</taxon>
        <taxon>Mycoplasmatota</taxon>
        <taxon>Mollicutes</taxon>
        <taxon>Mycoplasmataceae</taxon>
        <taxon>Mycoplasma</taxon>
    </lineage>
</organism>
<evidence type="ECO:0000313" key="2">
    <source>
        <dbReference type="Proteomes" id="UP000007952"/>
    </source>
</evidence>
<reference evidence="1 2" key="1">
    <citation type="journal article" date="2011" name="J. Bacteriol.">
        <title>Complete genome sequences of two hemotropic Mycoplasmas, Mycoplasma haemofelis strain Ohio2 and Mycoplasma suis strain Illinois.</title>
        <authorList>
            <person name="Messick J.B."/>
            <person name="Santos A.P."/>
            <person name="Guimaraes A.M."/>
        </authorList>
    </citation>
    <scope>NUCLEOTIDE SEQUENCE [LARGE SCALE GENOMIC DNA]</scope>
    <source>
        <strain evidence="1 2">Ohio2</strain>
    </source>
</reference>
<dbReference type="BioCyc" id="MHAE859194:G1GR7-384-MONOMER"/>
<evidence type="ECO:0000313" key="1">
    <source>
        <dbReference type="EMBL" id="AEG72668.1"/>
    </source>
</evidence>
<dbReference type="AlphaFoldDB" id="F6FH63"/>
<dbReference type="STRING" id="859194.MHF_0392"/>
<dbReference type="KEGG" id="mhf:MHF_0392"/>
<gene>
    <name evidence="1" type="ordered locus">MHF_0392</name>
</gene>
<accession>F6FH63</accession>
<protein>
    <submittedName>
        <fullName evidence="1">Uncharacterized protein</fullName>
    </submittedName>
</protein>
<sequence>MGKGVSLALGTAGAGGLGAGGLMALKPWQSDSPEKSKVVTSIREKYAVALLNTKEDSEIWGKKYTALGTYSPHNPILRDAASKKTGSSPNEGTIKQLLKEGCEAIYSSDANDPNNFSDFKALCSKTNEDATGTGKNWVTDEPSSSTSNKWDTVLTTLKNHETTNKWALDSVLSALKEEIKSDSNTFSQEKRTKLKNWCNSIKSEVFLGAESAEFKSQEEFCKVTG</sequence>
<reference key="2">
    <citation type="submission" date="2011-05" db="EMBL/GenBank/DDBJ databases">
        <title>The Genome of Mycoplasma haemofelis Strain Ohio2, a pathogenic hemoplasma of the cat.</title>
        <authorList>
            <person name="Santos A.P."/>
            <person name="Guimaraes A.M.S."/>
            <person name="SanMiguel P.J."/>
            <person name="Martin S.W."/>
            <person name="Messick J.B."/>
        </authorList>
    </citation>
    <scope>NUCLEOTIDE SEQUENCE</scope>
    <source>
        <strain>Ohio2</strain>
    </source>
</reference>